<evidence type="ECO:0000313" key="2">
    <source>
        <dbReference type="EMBL" id="TKD12531.1"/>
    </source>
</evidence>
<feature type="region of interest" description="Disordered" evidence="1">
    <location>
        <begin position="58"/>
        <end position="77"/>
    </location>
</feature>
<reference evidence="2 3" key="1">
    <citation type="submission" date="2019-04" db="EMBL/GenBank/DDBJ databases">
        <title>Draft Whole-Genome sequence of the purple photosynthetic bacterium Rhodobacter capsulatus SP108 with an indigenous class A beta-lactamase.</title>
        <authorList>
            <person name="Robertson S."/>
            <person name="Meyer T.E."/>
            <person name="Kyndt J.A."/>
        </authorList>
    </citation>
    <scope>NUCLEOTIDE SEQUENCE [LARGE SCALE GENOMIC DNA]</scope>
    <source>
        <strain evidence="2 3">SP108</strain>
    </source>
</reference>
<evidence type="ECO:0000313" key="3">
    <source>
        <dbReference type="Proteomes" id="UP000310597"/>
    </source>
</evidence>
<proteinExistence type="predicted"/>
<dbReference type="AlphaFoldDB" id="A0A4U1JIM6"/>
<comment type="caution">
    <text evidence="2">The sequence shown here is derived from an EMBL/GenBank/DDBJ whole genome shotgun (WGS) entry which is preliminary data.</text>
</comment>
<protein>
    <submittedName>
        <fullName evidence="2">Uncharacterized protein</fullName>
    </submittedName>
</protein>
<sequence length="77" mass="8187">MAALPRAADADARLVARMIALLEEAMEIARSRSGAEGQAMIDTLAVDIFRVISNNPTPGAAEVEARGRRAARRGPKD</sequence>
<feature type="compositionally biased region" description="Basic residues" evidence="1">
    <location>
        <begin position="68"/>
        <end position="77"/>
    </location>
</feature>
<name>A0A4U1JIM6_RHOCA</name>
<accession>A0A4U1JIM6</accession>
<dbReference type="EMBL" id="SWJZ01000156">
    <property type="protein sequence ID" value="TKD12531.1"/>
    <property type="molecule type" value="Genomic_DNA"/>
</dbReference>
<dbReference type="Proteomes" id="UP000310597">
    <property type="component" value="Unassembled WGS sequence"/>
</dbReference>
<organism evidence="2 3">
    <name type="scientific">Rhodobacter capsulatus</name>
    <name type="common">Rhodopseudomonas capsulata</name>
    <dbReference type="NCBI Taxonomy" id="1061"/>
    <lineage>
        <taxon>Bacteria</taxon>
        <taxon>Pseudomonadati</taxon>
        <taxon>Pseudomonadota</taxon>
        <taxon>Alphaproteobacteria</taxon>
        <taxon>Rhodobacterales</taxon>
        <taxon>Rhodobacter group</taxon>
        <taxon>Rhodobacter</taxon>
    </lineage>
</organism>
<gene>
    <name evidence="2" type="ORF">FBT96_20305</name>
</gene>
<evidence type="ECO:0000256" key="1">
    <source>
        <dbReference type="SAM" id="MobiDB-lite"/>
    </source>
</evidence>